<dbReference type="Pfam" id="PF00171">
    <property type="entry name" value="Aldedh"/>
    <property type="match status" value="1"/>
</dbReference>
<protein>
    <submittedName>
        <fullName evidence="4">Succinate-semialdehyde dehydrogenase [NADP(+)] 1</fullName>
        <ecNumber evidence="4">1.2.1.79</ecNumber>
    </submittedName>
</protein>
<dbReference type="Proteomes" id="UP000193778">
    <property type="component" value="Unassembled WGS sequence"/>
</dbReference>
<dbReference type="InterPro" id="IPR015590">
    <property type="entry name" value="Aldehyde_DH_dom"/>
</dbReference>
<dbReference type="SUPFAM" id="SSF53720">
    <property type="entry name" value="ALDH-like"/>
    <property type="match status" value="1"/>
</dbReference>
<accession>A0A1X6YAG0</accession>
<dbReference type="Gene3D" id="3.40.309.10">
    <property type="entry name" value="Aldehyde Dehydrogenase, Chain A, domain 2"/>
    <property type="match status" value="1"/>
</dbReference>
<dbReference type="PANTHER" id="PTHR11699">
    <property type="entry name" value="ALDEHYDE DEHYDROGENASE-RELATED"/>
    <property type="match status" value="1"/>
</dbReference>
<dbReference type="EMBL" id="FWFP01000001">
    <property type="protein sequence ID" value="SLN15702.1"/>
    <property type="molecule type" value="Genomic_DNA"/>
</dbReference>
<dbReference type="OrthoDB" id="9812625at2"/>
<feature type="domain" description="Aldehyde dehydrogenase" evidence="3">
    <location>
        <begin position="5"/>
        <end position="452"/>
    </location>
</feature>
<evidence type="ECO:0000256" key="1">
    <source>
        <dbReference type="ARBA" id="ARBA00009986"/>
    </source>
</evidence>
<evidence type="ECO:0000313" key="4">
    <source>
        <dbReference type="EMBL" id="SLN15702.1"/>
    </source>
</evidence>
<keyword evidence="5" id="KW-1185">Reference proteome</keyword>
<sequence>MGQMLRCVSPIDGSVFAERDVMSKDAAFESVGRARAAQVEWAARPLQERIDLVMAGVAAVGAMNDEIVPELAHMMGRPVRYGGEFGGFNERASHMAEIAEASLADIAVGEDETFKRYIKRIPHGVVFVVAPWNYPYMTAVNTVAPALIAGNSVVLKHATQTLLVGERMAQAFHAAGVPEEVFQNMFLSHEVTNDLIAGNAFDFVNFTGSVGGGQAMERAAAGTFTGVGTELGGKDPGYVLEDADLDAAVDTLIDGAMFNSGQCCCGIERIYVHESLYDDFVGKAVEIVNGYKLGNPLDSETTIGPMANVRFADEVRAQISEAVAAGAVAHIETFAEDDGGAYLTPQILTNVTHNMRVMRDESFGPVVGIMKVSSDEEAIALMNDSEFGLTASLWTQDVDRAAQIGDAIETGTVFMNRADYLDPGLCWTGCKNTGRGGGLSVIGYHNLTRPKSYHLKKVTG</sequence>
<dbReference type="CDD" id="cd07102">
    <property type="entry name" value="ALDH_EDX86601"/>
    <property type="match status" value="1"/>
</dbReference>
<gene>
    <name evidence="4" type="primary">gabD1</name>
    <name evidence="4" type="ORF">RUM8411_00450</name>
</gene>
<dbReference type="Gene3D" id="3.40.605.10">
    <property type="entry name" value="Aldehyde Dehydrogenase, Chain A, domain 1"/>
    <property type="match status" value="1"/>
</dbReference>
<dbReference type="RefSeq" id="WP_085820980.1">
    <property type="nucleotide sequence ID" value="NZ_FWFP01000001.1"/>
</dbReference>
<dbReference type="FunFam" id="3.40.309.10:FF:000009">
    <property type="entry name" value="Aldehyde dehydrogenase A"/>
    <property type="match status" value="1"/>
</dbReference>
<organism evidence="4 5">
    <name type="scientific">Ruegeria meonggei</name>
    <dbReference type="NCBI Taxonomy" id="1446476"/>
    <lineage>
        <taxon>Bacteria</taxon>
        <taxon>Pseudomonadati</taxon>
        <taxon>Pseudomonadota</taxon>
        <taxon>Alphaproteobacteria</taxon>
        <taxon>Rhodobacterales</taxon>
        <taxon>Roseobacteraceae</taxon>
        <taxon>Ruegeria</taxon>
    </lineage>
</organism>
<evidence type="ECO:0000256" key="2">
    <source>
        <dbReference type="ARBA" id="ARBA00023002"/>
    </source>
</evidence>
<dbReference type="InterPro" id="IPR016161">
    <property type="entry name" value="Ald_DH/histidinol_DH"/>
</dbReference>
<dbReference type="InterPro" id="IPR016162">
    <property type="entry name" value="Ald_DH_N"/>
</dbReference>
<reference evidence="5" key="1">
    <citation type="submission" date="2017-03" db="EMBL/GenBank/DDBJ databases">
        <authorList>
            <person name="Rodrigo-Torres L."/>
            <person name="Arahal R.D."/>
            <person name="Lucena T."/>
        </authorList>
    </citation>
    <scope>NUCLEOTIDE SEQUENCE [LARGE SCALE GENOMIC DNA]</scope>
    <source>
        <strain evidence="5">CECT 8411</strain>
    </source>
</reference>
<evidence type="ECO:0000259" key="3">
    <source>
        <dbReference type="Pfam" id="PF00171"/>
    </source>
</evidence>
<keyword evidence="2 4" id="KW-0560">Oxidoreductase</keyword>
<comment type="similarity">
    <text evidence="1">Belongs to the aldehyde dehydrogenase family.</text>
</comment>
<proteinExistence type="inferred from homology"/>
<dbReference type="AlphaFoldDB" id="A0A1X6YAG0"/>
<dbReference type="EC" id="1.2.1.79" evidence="4"/>
<evidence type="ECO:0000313" key="5">
    <source>
        <dbReference type="Proteomes" id="UP000193778"/>
    </source>
</evidence>
<name>A0A1X6YAG0_9RHOB</name>
<dbReference type="GO" id="GO:0036243">
    <property type="term" value="F:succinate-semialdehyde dehydrogenase (NADP+) activity"/>
    <property type="evidence" value="ECO:0007669"/>
    <property type="project" value="UniProtKB-EC"/>
</dbReference>
<dbReference type="InterPro" id="IPR016163">
    <property type="entry name" value="Ald_DH_C"/>
</dbReference>